<proteinExistence type="predicted"/>
<dbReference type="NCBIfam" id="TIGR03696">
    <property type="entry name" value="Rhs_assc_core"/>
    <property type="match status" value="1"/>
</dbReference>
<dbReference type="PANTHER" id="PTHR32305">
    <property type="match status" value="1"/>
</dbReference>
<dbReference type="InterPro" id="IPR030934">
    <property type="entry name" value="Intein_C"/>
</dbReference>
<name>A0A1C4ZQG5_9ACTN</name>
<sequence>MARGRGNRELPKSLRGQYPLHRLKQQPAPGRNKASVGVAPVADAKGYDRATSRERLGERSETKRVYDNADGTQTTELSTDALNYRKSDGSWAPIDTRLTPDEGGSGWRNVADAVALKLAGRADDSELVKLTFSAEEELSYGLADGARSVGRAEADSVTYSQVQPGVDVRLAPRAGGVKETIVLHSVEAPTSFVFPLGLRGLTAKLIDGQVELSDRAGSRRAIIPPGYMLDAGSESRGPATSAGVAYELVTSNGRPALKVTLDSDWLQSPDRRFPVEVDPTVGPPVSGVGADSSMYVHGGSSTVGGQDLLVGRSGGSNAAAYLKFGGLVGQLQNHTIHGVALSAVNFDAASCKSRQVTVHPVTESWSAGTGYSYPGPSVGGALASRSFAHGYIGLGQSQSACPAAGEMFDLGKAGRDLVQRWVSGQQTNYGLSLRASTTDASAWKKFAGTSTANAPKLYVTHSPYNAAYAIPKPTPEPPVLRNRDGNVKITATNLSAESWSPSNYYLAYRAYNAETGAAVVQQRAANLSTTIARGAKVTLDATIKALPPGTYFLDFTMVRTGGAVFTDHQVPPGRIVLQVFDVPPVVQELYPGNGYQAPTLTPLLWARAVDSDPAPGATLSFKFEICDRTDAGTATNCTNSGYGANPSWVVPAGRLSWSKSYLWRTFVKDGANEVMSADSVLLASVPQPDLISRIAGSPDAEQGREFDAQYGNFTTSAIDATVVTVGPELNLLRTYNSLDPRPSAVFGAGWSSRYDMKLASDNDGSGNVVVRYPDGQEVRFGKNPDGTFAAPSGRVAQLTVDSTSWTLLDRSGSTYQFSLGGRLTKITDISARSVVLSYDLAGKLTKVQVSNSTSNTTGRALYFTWSGEHITTVKTDVVNGAALVWSYEYTGDLLTKVCSPTSACTTYDYAAGSHYRSAVLDARPDSYYRLGEEQGTGAGSDIAINLGKDAGTYKNATLAQPGVIEGTSNTAAAFNGSSSYVELPKGSLKKSRDAAVELWFKVGLTQTGGPLLGYQDATVGVTATTGVPVLYTGTDGRLRGQFAGGSVAPVTSVYPVNDGKWHHVVLSAMGTTQTMYLDGVKVGDRTGQTIEHSSLTFNQIGAATATAPASWPSWGSTAQRYFAGVIDEVAIYSHPIGSETVSAHFRYAKPAAQQLTKVTLPSGRVASQVEYDTATDRVKEYTDDNGGTWKVGQPAIYGGDTDLRRSIQVLDPANRPYLYEYDALAGRLLRSGTPLGRDTRAEDLPGEPTTPPTSPPTQVCTQPDPNDPAFCTIIPDSSGGPIFIRHPTEGMAVRAYSYDEDGYQSKVTNEDGDSVEMTYDDKGHLASRKSCRTLDQCQTSYYTYSTSITDPFDPRGDLAIESRDGRSSGPTDSTYRTSFTYHPNGQLMTQTNPDGSVVSHAYTNGLEFGHSGGSQPAGLLKASTDGRGKITMNAYYSNGDLAQVTEPSGLVTTYTYDALGRRLTEKIVSDSYPAGVITSYTYDSQSRVATITAPATTDVISGVRHQARVTNDYDPDGNVVKVTTSDVLGGDPDRVSTTEYDEYNRPVLMVDAEGKETSHGYDRFGNRTSMVDANGNRYDWAYTAQNKVAEVRLRDWRSDPEGVPGTGTGDYLVLHRYIYDFAGRLASDTDAMGRRLEYQYYRDDLLQKVTLKDFHNPDGSKRDYVVEENTYDGAGHLTRKAEANGTQVTQHAYDRAGKLNSTVVDPGGLARTNTFTYDGNGNTTRTTRSGKTSNLPWFVLLGVTETVDYTYDNAGNLLTEKIIGDGSRTRLTSYTYDQRGLRTSATDPRGNVTGADKAAFTTTYRYDEVGQQVGATGPAVAVESDGQAPVTASPDTAIGYNAFGEPTATRDPRGQISRTEYDNLGRPVKAVAPTYLPPGVTETLIPSTQTKYDGLGNVIEKIDPSGTTRFSYDQLNRLTAQDEPDSTNDDRAVTRYTYTRTGETLTVTGPTGARVESTYDDLDRQTTQTRVERYPVNRNLVTKLGYDDAANLTSITSPTGAVTSNTYDSVGDLIRTTAPNGAITHFGYDYFGRKVRVSDGLGRTTRASYDLFGNLTSDANLNADGDVLRTQRYGYDEAGNMVSSKDPYNVVTTYQYDAANRLVRQIEPVTDTESITTSFGYDAAGNRTRYTDGRGNATIYTFNTLGLPESAVEPSTTSHPTTPNRTWTVGYDAEGRATRISAPGEASRQRTYDAAGRLTAETGSGGESTTAARSLGYDKAGRLTSVSAPTGTNTYTYDDRGAVLSTSGPSGTATFGYDDDGQMTTRTDVTGTATFGYVKGRLTSLTDSITEQRQNLTYDAAGEVKTIDYGAGRIRTFGYDDLGRVNSDTLKNATNAVVASVTYGFDLNGHLTSKDTSGTAGAGNNTYTYDKAGRLTGWTSPAGTITYAWDANGNRIRAGSKTATYDARDRLLTDGDYTYTYSPRGTLRSRTSSGLTEQYAFDAFDRLTTAITQTYQYDGLDRVVARTGTTFTYAGLGDDVVADGVEYFARGPADELLATGQGSDEQLSLTDAHGDVVAAFDPANTSLTTLNDSTSYDPFGKKITSTGDTGHLGFQGDWTDPQTGQVDMGARWYDPGTGTFTSRDSASYTSGDSILANRYAYAAGAPLDFDDPDGHWPNWLKRAARSVSNGYHAATNFVTSSWAWNYGARLWNQGISALRSFGQMLYNGATRLYNKAKTAVENTYRHIKQGVTNLRASVNWAKEQARAAAQRVYEAKKAVTNAAKAAVRQAIKFTKLPVVAALTKPLLAGVKLVSGGIKVMASVVAVTQQAIRDPDKFRQKLFLEAAQRLAPLVEGANEMWDKATQFVEDHAAEIAGIAVGAVVGIGCGAAIGWTGVGAVACGALAGAVGSAVTGYMNGKRGWDLAGETALGGLFGAAGGAAGTVGGAALGAGLRALGGGMRAAGGKAVSAGLGEARTIGRGLMGRSGGCLGPGNSFTGDTKVLMADGSHKPIRDVKLGDRVLATDPTTGRTAPRVVTALIVGSGTKQLVDITVTVDGPQGSRAETITATAGHPFWIADQHQWREAKDLKPGYTFETADHRPAAVAATHHRTQPEVVHNLTVDTLHTYYVVAGNTPVLVHNCGGEAIVHLDRQAGHASITVRQGDDVLHTEQAGRPGTRAVAQEFDGELSGFRLDVRIPLPNASRARSYQDVTLGQDLGAYDEMTRSCITYCAEVLQQGGVQGIPIQEGSIAITKWLLRQHG</sequence>
<accession>A0A1C4ZQG5</accession>
<keyword evidence="5" id="KW-1185">Reference proteome</keyword>
<dbReference type="Pfam" id="PF25023">
    <property type="entry name" value="TEN_YD-shell"/>
    <property type="match status" value="2"/>
</dbReference>
<organism evidence="4 5">
    <name type="scientific">Micromonospora matsumotoense</name>
    <dbReference type="NCBI Taxonomy" id="121616"/>
    <lineage>
        <taxon>Bacteria</taxon>
        <taxon>Bacillati</taxon>
        <taxon>Actinomycetota</taxon>
        <taxon>Actinomycetes</taxon>
        <taxon>Micromonosporales</taxon>
        <taxon>Micromonosporaceae</taxon>
        <taxon>Micromonospora</taxon>
    </lineage>
</organism>
<feature type="domain" description="Hint" evidence="3">
    <location>
        <begin position="2933"/>
        <end position="3038"/>
    </location>
</feature>
<dbReference type="InterPro" id="IPR050708">
    <property type="entry name" value="T6SS_VgrG/RHS"/>
</dbReference>
<dbReference type="NCBIfam" id="TIGR01643">
    <property type="entry name" value="YD_repeat_2x"/>
    <property type="match status" value="9"/>
</dbReference>
<evidence type="ECO:0000259" key="3">
    <source>
        <dbReference type="SMART" id="SM00306"/>
    </source>
</evidence>
<dbReference type="Gene3D" id="2.60.120.200">
    <property type="match status" value="1"/>
</dbReference>
<dbReference type="CDD" id="cd00110">
    <property type="entry name" value="LamG"/>
    <property type="match status" value="1"/>
</dbReference>
<dbReference type="InterPro" id="IPR006530">
    <property type="entry name" value="YD"/>
</dbReference>
<feature type="compositionally biased region" description="Basic and acidic residues" evidence="2">
    <location>
        <begin position="1353"/>
        <end position="1366"/>
    </location>
</feature>
<dbReference type="CDD" id="cd00081">
    <property type="entry name" value="Hint"/>
    <property type="match status" value="1"/>
</dbReference>
<dbReference type="PANTHER" id="PTHR32305:SF15">
    <property type="entry name" value="PROTEIN RHSA-RELATED"/>
    <property type="match status" value="1"/>
</dbReference>
<evidence type="ECO:0000313" key="4">
    <source>
        <dbReference type="EMBL" id="SCF35132.1"/>
    </source>
</evidence>
<dbReference type="SUPFAM" id="SSF49899">
    <property type="entry name" value="Concanavalin A-like lectins/glucanases"/>
    <property type="match status" value="1"/>
</dbReference>
<dbReference type="SUPFAM" id="SSF51294">
    <property type="entry name" value="Hedgehog/intein (Hint) domain"/>
    <property type="match status" value="1"/>
</dbReference>
<feature type="region of interest" description="Disordered" evidence="2">
    <location>
        <begin position="1"/>
        <end position="72"/>
    </location>
</feature>
<dbReference type="Pfam" id="PF05593">
    <property type="entry name" value="RHS_repeat"/>
    <property type="match status" value="8"/>
</dbReference>
<dbReference type="Proteomes" id="UP000198797">
    <property type="component" value="Unassembled WGS sequence"/>
</dbReference>
<dbReference type="Pfam" id="PF13385">
    <property type="entry name" value="Laminin_G_3"/>
    <property type="match status" value="1"/>
</dbReference>
<dbReference type="InterPro" id="IPR056823">
    <property type="entry name" value="TEN-like_YD-shell"/>
</dbReference>
<dbReference type="InterPro" id="IPR045351">
    <property type="entry name" value="DUF6531"/>
</dbReference>
<dbReference type="Pfam" id="PF20148">
    <property type="entry name" value="DUF6531"/>
    <property type="match status" value="1"/>
</dbReference>
<dbReference type="InterPro" id="IPR036844">
    <property type="entry name" value="Hint_dom_sf"/>
</dbReference>
<feature type="compositionally biased region" description="Basic and acidic residues" evidence="2">
    <location>
        <begin position="1"/>
        <end position="12"/>
    </location>
</feature>
<reference evidence="5" key="1">
    <citation type="submission" date="2016-06" db="EMBL/GenBank/DDBJ databases">
        <authorList>
            <person name="Varghese N."/>
            <person name="Submissions Spin"/>
        </authorList>
    </citation>
    <scope>NUCLEOTIDE SEQUENCE [LARGE SCALE GENOMIC DNA]</scope>
    <source>
        <strain evidence="5">DSM 44100</strain>
    </source>
</reference>
<dbReference type="InterPro" id="IPR022385">
    <property type="entry name" value="Rhs_assc_core"/>
</dbReference>
<dbReference type="Gene3D" id="2.170.16.10">
    <property type="entry name" value="Hedgehog/Intein (Hint) domain"/>
    <property type="match status" value="1"/>
</dbReference>
<dbReference type="Gene3D" id="2.180.10.10">
    <property type="entry name" value="RHS repeat-associated core"/>
    <property type="match status" value="5"/>
</dbReference>
<feature type="region of interest" description="Disordered" evidence="2">
    <location>
        <begin position="1232"/>
        <end position="1264"/>
    </location>
</feature>
<dbReference type="Pfam" id="PF07591">
    <property type="entry name" value="PT-HINT"/>
    <property type="match status" value="1"/>
</dbReference>
<dbReference type="InterPro" id="IPR031325">
    <property type="entry name" value="RHS_repeat"/>
</dbReference>
<keyword evidence="1" id="KW-0677">Repeat</keyword>
<dbReference type="STRING" id="121616.GA0070216_110208"/>
<gene>
    <name evidence="4" type="ORF">GA0070216_110208</name>
</gene>
<dbReference type="PROSITE" id="PS50818">
    <property type="entry name" value="INTEIN_C_TER"/>
    <property type="match status" value="1"/>
</dbReference>
<evidence type="ECO:0000256" key="1">
    <source>
        <dbReference type="ARBA" id="ARBA00022737"/>
    </source>
</evidence>
<feature type="compositionally biased region" description="Basic and acidic residues" evidence="2">
    <location>
        <begin position="45"/>
        <end position="67"/>
    </location>
</feature>
<dbReference type="InterPro" id="IPR013320">
    <property type="entry name" value="ConA-like_dom_sf"/>
</dbReference>
<protein>
    <submittedName>
        <fullName evidence="4">Intein N-terminal splicing region/RHS repeat-associated core domain-containing protein</fullName>
    </submittedName>
</protein>
<dbReference type="NCBIfam" id="NF033679">
    <property type="entry name" value="DNRLRE_dom"/>
    <property type="match status" value="1"/>
</dbReference>
<evidence type="ECO:0000256" key="2">
    <source>
        <dbReference type="SAM" id="MobiDB-lite"/>
    </source>
</evidence>
<dbReference type="InterPro" id="IPR003587">
    <property type="entry name" value="Hint_dom_N"/>
</dbReference>
<dbReference type="SMART" id="SM00306">
    <property type="entry name" value="HintN"/>
    <property type="match status" value="1"/>
</dbReference>
<feature type="region of interest" description="Disordered" evidence="2">
    <location>
        <begin position="1827"/>
        <end position="1855"/>
    </location>
</feature>
<dbReference type="EMBL" id="FMCU01000010">
    <property type="protein sequence ID" value="SCF35132.1"/>
    <property type="molecule type" value="Genomic_DNA"/>
</dbReference>
<dbReference type="InterPro" id="IPR001791">
    <property type="entry name" value="Laminin_G"/>
</dbReference>
<feature type="region of interest" description="Disordered" evidence="2">
    <location>
        <begin position="1353"/>
        <end position="1376"/>
    </location>
</feature>
<evidence type="ECO:0000313" key="5">
    <source>
        <dbReference type="Proteomes" id="UP000198797"/>
    </source>
</evidence>